<dbReference type="EMBL" id="CAMXCT020003157">
    <property type="protein sequence ID" value="CAL1156158.1"/>
    <property type="molecule type" value="Genomic_DNA"/>
</dbReference>
<dbReference type="AlphaFoldDB" id="A0A9P1G7C7"/>
<comment type="caution">
    <text evidence="1">The sequence shown here is derived from an EMBL/GenBank/DDBJ whole genome shotgun (WGS) entry which is preliminary data.</text>
</comment>
<dbReference type="InterPro" id="IPR038765">
    <property type="entry name" value="Papain-like_cys_pep_sf"/>
</dbReference>
<keyword evidence="3" id="KW-1185">Reference proteome</keyword>
<dbReference type="EMBL" id="CAMXCT030003157">
    <property type="protein sequence ID" value="CAL4790095.1"/>
    <property type="molecule type" value="Genomic_DNA"/>
</dbReference>
<proteinExistence type="predicted"/>
<name>A0A9P1G7C7_9DINO</name>
<evidence type="ECO:0000313" key="2">
    <source>
        <dbReference type="EMBL" id="CAL1156158.1"/>
    </source>
</evidence>
<accession>A0A9P1G7C7</accession>
<dbReference type="EMBL" id="CAMXCT010003157">
    <property type="protein sequence ID" value="CAI4002783.1"/>
    <property type="molecule type" value="Genomic_DNA"/>
</dbReference>
<reference evidence="1" key="1">
    <citation type="submission" date="2022-10" db="EMBL/GenBank/DDBJ databases">
        <authorList>
            <person name="Chen Y."/>
            <person name="Dougan E. K."/>
            <person name="Chan C."/>
            <person name="Rhodes N."/>
            <person name="Thang M."/>
        </authorList>
    </citation>
    <scope>NUCLEOTIDE SEQUENCE</scope>
</reference>
<protein>
    <submittedName>
        <fullName evidence="1">Uncharacterized protein</fullName>
    </submittedName>
</protein>
<reference evidence="2" key="2">
    <citation type="submission" date="2024-04" db="EMBL/GenBank/DDBJ databases">
        <authorList>
            <person name="Chen Y."/>
            <person name="Shah S."/>
            <person name="Dougan E. K."/>
            <person name="Thang M."/>
            <person name="Chan C."/>
        </authorList>
    </citation>
    <scope>NUCLEOTIDE SEQUENCE [LARGE SCALE GENOMIC DNA]</scope>
</reference>
<evidence type="ECO:0000313" key="1">
    <source>
        <dbReference type="EMBL" id="CAI4002783.1"/>
    </source>
</evidence>
<evidence type="ECO:0000313" key="3">
    <source>
        <dbReference type="Proteomes" id="UP001152797"/>
    </source>
</evidence>
<organism evidence="1">
    <name type="scientific">Cladocopium goreaui</name>
    <dbReference type="NCBI Taxonomy" id="2562237"/>
    <lineage>
        <taxon>Eukaryota</taxon>
        <taxon>Sar</taxon>
        <taxon>Alveolata</taxon>
        <taxon>Dinophyceae</taxon>
        <taxon>Suessiales</taxon>
        <taxon>Symbiodiniaceae</taxon>
        <taxon>Cladocopium</taxon>
    </lineage>
</organism>
<dbReference type="Proteomes" id="UP001152797">
    <property type="component" value="Unassembled WGS sequence"/>
</dbReference>
<dbReference type="Gene3D" id="3.90.70.10">
    <property type="entry name" value="Cysteine proteinases"/>
    <property type="match status" value="1"/>
</dbReference>
<sequence length="113" mass="12940">MNYVAGLEPRAHGLFAAGDSQRDAQEAYSFIVDRLVKEDEKLLDMLQGWKQIELFCDKCDTRQEQWEPFFFLDLEISGESLQEIQHMSSQSSLFSIVALQPGVSRCLQEGRHA</sequence>
<dbReference type="SUPFAM" id="SSF54001">
    <property type="entry name" value="Cysteine proteinases"/>
    <property type="match status" value="1"/>
</dbReference>
<gene>
    <name evidence="1" type="ORF">C1SCF055_LOCUS28708</name>
</gene>